<dbReference type="GO" id="GO:0003700">
    <property type="term" value="F:DNA-binding transcription factor activity"/>
    <property type="evidence" value="ECO:0007669"/>
    <property type="project" value="InterPro"/>
</dbReference>
<evidence type="ECO:0000313" key="10">
    <source>
        <dbReference type="Proteomes" id="UP000325255"/>
    </source>
</evidence>
<dbReference type="Pfam" id="PF00126">
    <property type="entry name" value="HTH_1"/>
    <property type="match status" value="1"/>
</dbReference>
<evidence type="ECO:0000256" key="4">
    <source>
        <dbReference type="ARBA" id="ARBA00023163"/>
    </source>
</evidence>
<evidence type="ECO:0000259" key="8">
    <source>
        <dbReference type="PROSITE" id="PS50931"/>
    </source>
</evidence>
<dbReference type="InterPro" id="IPR000847">
    <property type="entry name" value="LysR_HTH_N"/>
</dbReference>
<feature type="domain" description="HTH lysR-type" evidence="8">
    <location>
        <begin position="12"/>
        <end position="69"/>
    </location>
</feature>
<dbReference type="Proteomes" id="UP000325255">
    <property type="component" value="Unassembled WGS sequence"/>
</dbReference>
<keyword evidence="2" id="KW-0805">Transcription regulation</keyword>
<keyword evidence="4" id="KW-0804">Transcription</keyword>
<protein>
    <recommendedName>
        <fullName evidence="5">HTH-type transcriptional regulator CbbR</fullName>
    </recommendedName>
    <alternativeName>
        <fullName evidence="6">RuBisCO operon transcriptional regulator</fullName>
    </alternativeName>
</protein>
<dbReference type="OrthoDB" id="9808620at2"/>
<feature type="region of interest" description="Disordered" evidence="7">
    <location>
        <begin position="318"/>
        <end position="342"/>
    </location>
</feature>
<evidence type="ECO:0000256" key="2">
    <source>
        <dbReference type="ARBA" id="ARBA00023015"/>
    </source>
</evidence>
<dbReference type="InterPro" id="IPR036388">
    <property type="entry name" value="WH-like_DNA-bd_sf"/>
</dbReference>
<dbReference type="Pfam" id="PF03466">
    <property type="entry name" value="LysR_substrate"/>
    <property type="match status" value="1"/>
</dbReference>
<evidence type="ECO:0000313" key="9">
    <source>
        <dbReference type="EMBL" id="KAA5613815.1"/>
    </source>
</evidence>
<dbReference type="EMBL" id="VWPK01000004">
    <property type="protein sequence ID" value="KAA5613815.1"/>
    <property type="molecule type" value="Genomic_DNA"/>
</dbReference>
<keyword evidence="10" id="KW-1185">Reference proteome</keyword>
<organism evidence="9 10">
    <name type="scientific">Rhodovastum atsumiense</name>
    <dbReference type="NCBI Taxonomy" id="504468"/>
    <lineage>
        <taxon>Bacteria</taxon>
        <taxon>Pseudomonadati</taxon>
        <taxon>Pseudomonadota</taxon>
        <taxon>Alphaproteobacteria</taxon>
        <taxon>Acetobacterales</taxon>
        <taxon>Acetobacteraceae</taxon>
        <taxon>Rhodovastum</taxon>
    </lineage>
</organism>
<dbReference type="RefSeq" id="WP_150039198.1">
    <property type="nucleotide sequence ID" value="NZ_OW485601.1"/>
</dbReference>
<comment type="similarity">
    <text evidence="1">Belongs to the LysR transcriptional regulatory family.</text>
</comment>
<dbReference type="SUPFAM" id="SSF53850">
    <property type="entry name" value="Periplasmic binding protein-like II"/>
    <property type="match status" value="1"/>
</dbReference>
<dbReference type="PANTHER" id="PTHR30126:SF5">
    <property type="entry name" value="HTH-TYPE TRANSCRIPTIONAL ACTIVATOR CMPR"/>
    <property type="match status" value="1"/>
</dbReference>
<reference evidence="9 10" key="1">
    <citation type="submission" date="2019-09" db="EMBL/GenBank/DDBJ databases">
        <title>Genome sequence of Rhodovastum atsumiense, a diverse member of the Acetobacteraceae family of non-sulfur purple photosynthetic bacteria.</title>
        <authorList>
            <person name="Meyer T."/>
            <person name="Kyndt J."/>
        </authorList>
    </citation>
    <scope>NUCLEOTIDE SEQUENCE [LARGE SCALE GENOMIC DNA]</scope>
    <source>
        <strain evidence="9 10">DSM 21279</strain>
    </source>
</reference>
<gene>
    <name evidence="9" type="ORF">F1189_03290</name>
</gene>
<dbReference type="Gene3D" id="1.10.10.10">
    <property type="entry name" value="Winged helix-like DNA-binding domain superfamily/Winged helix DNA-binding domain"/>
    <property type="match status" value="1"/>
</dbReference>
<evidence type="ECO:0000256" key="5">
    <source>
        <dbReference type="ARBA" id="ARBA00039279"/>
    </source>
</evidence>
<sequence>MKENLHPALRGVTLKQLRAFAAVIRTGTVAGAADVLAVTSPAVSQQLRQLEEGLGVPLAERTAGGMRATAAGQEVLGALGRIEAALADCMGAIDALRGMQGGRVVVGAISTAKYFVPRALAAFMRSQPGVDIRLLVGNRSDIIGALRDLEIDIAVMGRTPEDFPVVRAVIGPHPHVLIAPPDHPLAGAGRISLSALAGETILLREAGSGTRELLRTLLAGAGLDPGMGMEMGSNETIKQAVMAGMGVALLSAHTVAAELADGRLVALDLPGLPVLRQWYVVRSREKRLLPPAQALWDHLAAHGAAFLPEVRLGPAGSLTPPDAAASREAPRLAPAARGVAMP</sequence>
<proteinExistence type="inferred from homology"/>
<dbReference type="Gene3D" id="3.40.190.10">
    <property type="entry name" value="Periplasmic binding protein-like II"/>
    <property type="match status" value="2"/>
</dbReference>
<accession>A0A5M6J2H5</accession>
<dbReference type="CDD" id="cd08419">
    <property type="entry name" value="PBP2_CbbR_RubisCO_like"/>
    <property type="match status" value="1"/>
</dbReference>
<evidence type="ECO:0000256" key="1">
    <source>
        <dbReference type="ARBA" id="ARBA00009437"/>
    </source>
</evidence>
<dbReference type="SUPFAM" id="SSF46785">
    <property type="entry name" value="Winged helix' DNA-binding domain"/>
    <property type="match status" value="1"/>
</dbReference>
<name>A0A5M6J2H5_9PROT</name>
<evidence type="ECO:0000256" key="3">
    <source>
        <dbReference type="ARBA" id="ARBA00023125"/>
    </source>
</evidence>
<dbReference type="GO" id="GO:0000976">
    <property type="term" value="F:transcription cis-regulatory region binding"/>
    <property type="evidence" value="ECO:0007669"/>
    <property type="project" value="TreeGrafter"/>
</dbReference>
<dbReference type="PANTHER" id="PTHR30126">
    <property type="entry name" value="HTH-TYPE TRANSCRIPTIONAL REGULATOR"/>
    <property type="match status" value="1"/>
</dbReference>
<dbReference type="InterPro" id="IPR005119">
    <property type="entry name" value="LysR_subst-bd"/>
</dbReference>
<dbReference type="PROSITE" id="PS50931">
    <property type="entry name" value="HTH_LYSR"/>
    <property type="match status" value="1"/>
</dbReference>
<comment type="caution">
    <text evidence="9">The sequence shown here is derived from an EMBL/GenBank/DDBJ whole genome shotgun (WGS) entry which is preliminary data.</text>
</comment>
<dbReference type="InterPro" id="IPR036390">
    <property type="entry name" value="WH_DNA-bd_sf"/>
</dbReference>
<keyword evidence="3" id="KW-0238">DNA-binding</keyword>
<evidence type="ECO:0000256" key="7">
    <source>
        <dbReference type="SAM" id="MobiDB-lite"/>
    </source>
</evidence>
<evidence type="ECO:0000256" key="6">
    <source>
        <dbReference type="ARBA" id="ARBA00043141"/>
    </source>
</evidence>
<dbReference type="AlphaFoldDB" id="A0A5M6J2H5"/>